<dbReference type="AlphaFoldDB" id="A0A813E0G8"/>
<organism evidence="2 3">
    <name type="scientific">Polarella glacialis</name>
    <name type="common">Dinoflagellate</name>
    <dbReference type="NCBI Taxonomy" id="89957"/>
    <lineage>
        <taxon>Eukaryota</taxon>
        <taxon>Sar</taxon>
        <taxon>Alveolata</taxon>
        <taxon>Dinophyceae</taxon>
        <taxon>Suessiales</taxon>
        <taxon>Suessiaceae</taxon>
        <taxon>Polarella</taxon>
    </lineage>
</organism>
<accession>A0A813E0G8</accession>
<reference evidence="2" key="1">
    <citation type="submission" date="2021-02" db="EMBL/GenBank/DDBJ databases">
        <authorList>
            <person name="Dougan E. K."/>
            <person name="Rhodes N."/>
            <person name="Thang M."/>
            <person name="Chan C."/>
        </authorList>
    </citation>
    <scope>NUCLEOTIDE SEQUENCE</scope>
</reference>
<protein>
    <submittedName>
        <fullName evidence="2">Uncharacterized protein</fullName>
    </submittedName>
</protein>
<proteinExistence type="predicted"/>
<keyword evidence="3" id="KW-1185">Reference proteome</keyword>
<evidence type="ECO:0000313" key="3">
    <source>
        <dbReference type="Proteomes" id="UP000654075"/>
    </source>
</evidence>
<gene>
    <name evidence="2" type="ORF">PGLA1383_LOCUS10835</name>
</gene>
<comment type="caution">
    <text evidence="2">The sequence shown here is derived from an EMBL/GenBank/DDBJ whole genome shotgun (WGS) entry which is preliminary data.</text>
</comment>
<feature type="non-terminal residue" evidence="2">
    <location>
        <position position="90"/>
    </location>
</feature>
<evidence type="ECO:0000313" key="2">
    <source>
        <dbReference type="EMBL" id="CAE8592178.1"/>
    </source>
</evidence>
<dbReference type="Proteomes" id="UP000654075">
    <property type="component" value="Unassembled WGS sequence"/>
</dbReference>
<sequence length="90" mass="9484">PTPERSFFVESSQVNGMQYGVGISGHIHVTVTGHGRGSVGDPGVGYTVEHPVLNYGRGISGALAPNASSSSQVVSSSRPAQRQRQQPRLR</sequence>
<evidence type="ECO:0000256" key="1">
    <source>
        <dbReference type="SAM" id="MobiDB-lite"/>
    </source>
</evidence>
<name>A0A813E0G8_POLGL</name>
<dbReference type="EMBL" id="CAJNNV010005521">
    <property type="protein sequence ID" value="CAE8592178.1"/>
    <property type="molecule type" value="Genomic_DNA"/>
</dbReference>
<feature type="region of interest" description="Disordered" evidence="1">
    <location>
        <begin position="64"/>
        <end position="90"/>
    </location>
</feature>
<feature type="compositionally biased region" description="Low complexity" evidence="1">
    <location>
        <begin position="67"/>
        <end position="84"/>
    </location>
</feature>